<organism evidence="2">
    <name type="scientific">Dyadobacter sp. 676</name>
    <dbReference type="NCBI Taxonomy" id="3088362"/>
    <lineage>
        <taxon>Bacteria</taxon>
        <taxon>Pseudomonadati</taxon>
        <taxon>Bacteroidota</taxon>
        <taxon>Cytophagia</taxon>
        <taxon>Cytophagales</taxon>
        <taxon>Spirosomataceae</taxon>
        <taxon>Dyadobacter</taxon>
    </lineage>
</organism>
<proteinExistence type="predicted"/>
<gene>
    <name evidence="2" type="ORF">ABV298_27835</name>
</gene>
<keyword evidence="1" id="KW-0732">Signal</keyword>
<evidence type="ECO:0008006" key="3">
    <source>
        <dbReference type="Google" id="ProtNLM"/>
    </source>
</evidence>
<protein>
    <recommendedName>
        <fullName evidence="3">DUF4421 domain-containing protein</fullName>
    </recommendedName>
</protein>
<feature type="signal peptide" evidence="1">
    <location>
        <begin position="1"/>
        <end position="20"/>
    </location>
</feature>
<dbReference type="AlphaFoldDB" id="A0AAU8FJ67"/>
<accession>A0AAU8FJ67</accession>
<feature type="chain" id="PRO_5043818036" description="DUF4421 domain-containing protein" evidence="1">
    <location>
        <begin position="21"/>
        <end position="432"/>
    </location>
</feature>
<sequence length="432" mass="49206">MKVKLLAVCVLGSVWGPASAQDSLAVSFSEETDTLMKQHFVDRYENVFMTKVPTKHILKTDMTSSEMSGKGIYLGYEYKPLPFLSVEAGLFAQASNFDPNRWDETIIFQLNNPSLWASGRLRWYYNMNRRIRSGLSANNFTGSYAGINYDHPISLDYFHPNHNAMLGRLGLIIGHQGRFLQNGHFDFSIGMFNRQIGSEMRIGQSRQFFKLAELTFGTQISLGFALGDWKKQKRVQICDILVCDERIKSHWKLLFPDISVGLRYQRALAAVMYETQISKSPFSVQFQLEGNFWNQTNYGPVSRLTLIPGIQFRSYFLKKRQIRNGSGGSSLSGLYAALAGNYTRFDVRGIATTGPNYEFRNRYHDECEYADIGVKIGYQQRLFGRLFIDVSYGYSWHFPVRQKLQTRSSIKGGNYPAAYDAFNVSTGIGLTL</sequence>
<evidence type="ECO:0000313" key="2">
    <source>
        <dbReference type="EMBL" id="XCH24080.1"/>
    </source>
</evidence>
<dbReference type="RefSeq" id="WP_353719403.1">
    <property type="nucleotide sequence ID" value="NZ_CP159289.1"/>
</dbReference>
<name>A0AAU8FJ67_9BACT</name>
<dbReference type="EMBL" id="CP159289">
    <property type="protein sequence ID" value="XCH24080.1"/>
    <property type="molecule type" value="Genomic_DNA"/>
</dbReference>
<evidence type="ECO:0000256" key="1">
    <source>
        <dbReference type="SAM" id="SignalP"/>
    </source>
</evidence>
<reference evidence="2" key="1">
    <citation type="submission" date="2024-06" db="EMBL/GenBank/DDBJ databases">
        <title>Sequencing and assembly of the genome of Dyadobacter sp. strain 676, a symbiont of Cyamopsis tetragonoloba.</title>
        <authorList>
            <person name="Guro P."/>
            <person name="Sazanova A."/>
            <person name="Kuznetsova I."/>
            <person name="Belimov A."/>
            <person name="Safronova V."/>
        </authorList>
    </citation>
    <scope>NUCLEOTIDE SEQUENCE</scope>
    <source>
        <strain evidence="2">676</strain>
    </source>
</reference>